<dbReference type="CDD" id="cd13653">
    <property type="entry name" value="PBP2_phosphate_like_1"/>
    <property type="match status" value="1"/>
</dbReference>
<evidence type="ECO:0000313" key="13">
    <source>
        <dbReference type="EMBL" id="MBC8536733.1"/>
    </source>
</evidence>
<dbReference type="PANTHER" id="PTHR30570">
    <property type="entry name" value="PERIPLASMIC PHOSPHATE BINDING COMPONENT OF PHOSPHATE ABC TRANSPORTER"/>
    <property type="match status" value="1"/>
</dbReference>
<feature type="region of interest" description="Disordered" evidence="11">
    <location>
        <begin position="46"/>
        <end position="75"/>
    </location>
</feature>
<dbReference type="EMBL" id="JACRSP010000003">
    <property type="protein sequence ID" value="MBC8536733.1"/>
    <property type="molecule type" value="Genomic_DNA"/>
</dbReference>
<dbReference type="SUPFAM" id="SSF53850">
    <property type="entry name" value="Periplasmic binding protein-like II"/>
    <property type="match status" value="1"/>
</dbReference>
<keyword evidence="6 10" id="KW-0592">Phosphate transport</keyword>
<comment type="subcellular location">
    <subcellularLocation>
        <location evidence="2 10">Cell membrane</location>
        <topology evidence="2 10">Lipid-anchor</topology>
    </subcellularLocation>
</comment>
<sequence>MEKQYCICNRKKPSNRKRSVKRLKRMLSILLAAVLVLAVFAGCAPKSEDPGTTDPGTTDPGTTDPGTTDPGTSDESAKLAVVGSTSVGPLMEKFVAGYSKVKPNVEIEVTQVGSGAGITAAVDGTADIGMSSRDLKDEEVQKGLVPTSIAIDAIAVVVHPDNKVENLTVDQIQKIFSGEITNWKDVGGEDKAITVVSREEGSGTRSAFEELVGLQREVEKDGQKLTESLLSDKAVTSEGTGAVKATVAGNPQAIGYISLGMMESSVKAVSVDGVACSVEDVVAGTYKISRPFLLVTKGEATGAAKEFIEYILSDEAQALVEENGYIKIQ</sequence>
<dbReference type="InterPro" id="IPR024370">
    <property type="entry name" value="PBP_domain"/>
</dbReference>
<keyword evidence="7 10" id="KW-0732">Signal</keyword>
<dbReference type="GO" id="GO:0005886">
    <property type="term" value="C:plasma membrane"/>
    <property type="evidence" value="ECO:0007669"/>
    <property type="project" value="UniProtKB-SubCell"/>
</dbReference>
<evidence type="ECO:0000256" key="8">
    <source>
        <dbReference type="ARBA" id="ARBA00023139"/>
    </source>
</evidence>
<comment type="subunit">
    <text evidence="4 10">The complex is composed of two ATP-binding proteins (PstB), two transmembrane proteins (PstC and PstA) and a solute-binding protein (PstS).</text>
</comment>
<keyword evidence="5 10" id="KW-0813">Transport</keyword>
<name>A0A926HUW8_9FIRM</name>
<evidence type="ECO:0000256" key="9">
    <source>
        <dbReference type="ARBA" id="ARBA00023288"/>
    </source>
</evidence>
<feature type="signal peptide" evidence="10">
    <location>
        <begin position="1"/>
        <end position="41"/>
    </location>
</feature>
<organism evidence="13 14">
    <name type="scientific">Feifania hominis</name>
    <dbReference type="NCBI Taxonomy" id="2763660"/>
    <lineage>
        <taxon>Bacteria</taxon>
        <taxon>Bacillati</taxon>
        <taxon>Bacillota</taxon>
        <taxon>Clostridia</taxon>
        <taxon>Eubacteriales</taxon>
        <taxon>Feifaniaceae</taxon>
        <taxon>Feifania</taxon>
    </lineage>
</organism>
<dbReference type="AlphaFoldDB" id="A0A926HUW8"/>
<gene>
    <name evidence="13" type="ORF">H8695_08550</name>
</gene>
<dbReference type="GO" id="GO:0042301">
    <property type="term" value="F:phosphate ion binding"/>
    <property type="evidence" value="ECO:0007669"/>
    <property type="project" value="UniProtKB-UniRule"/>
</dbReference>
<proteinExistence type="inferred from homology"/>
<feature type="chain" id="PRO_5039763769" description="Phosphate-binding protein" evidence="10">
    <location>
        <begin position="42"/>
        <end position="329"/>
    </location>
</feature>
<dbReference type="GO" id="GO:0006817">
    <property type="term" value="P:phosphate ion transport"/>
    <property type="evidence" value="ECO:0007669"/>
    <property type="project" value="UniProtKB-UniRule"/>
</dbReference>
<evidence type="ECO:0000256" key="1">
    <source>
        <dbReference type="ARBA" id="ARBA00002841"/>
    </source>
</evidence>
<reference evidence="13" key="1">
    <citation type="submission" date="2020-08" db="EMBL/GenBank/DDBJ databases">
        <title>Genome public.</title>
        <authorList>
            <person name="Liu C."/>
            <person name="Sun Q."/>
        </authorList>
    </citation>
    <scope>NUCLEOTIDE SEQUENCE</scope>
    <source>
        <strain evidence="13">BX7</strain>
    </source>
</reference>
<dbReference type="PANTHER" id="PTHR30570:SF1">
    <property type="entry name" value="PHOSPHATE-BINDING PROTEIN PSTS"/>
    <property type="match status" value="1"/>
</dbReference>
<comment type="caution">
    <text evidence="13">The sequence shown here is derived from an EMBL/GenBank/DDBJ whole genome shotgun (WGS) entry which is preliminary data.</text>
</comment>
<evidence type="ECO:0000256" key="7">
    <source>
        <dbReference type="ARBA" id="ARBA00022729"/>
    </source>
</evidence>
<evidence type="ECO:0000259" key="12">
    <source>
        <dbReference type="Pfam" id="PF12849"/>
    </source>
</evidence>
<feature type="compositionally biased region" description="Low complexity" evidence="11">
    <location>
        <begin position="50"/>
        <end position="71"/>
    </location>
</feature>
<evidence type="ECO:0000256" key="6">
    <source>
        <dbReference type="ARBA" id="ARBA00022592"/>
    </source>
</evidence>
<accession>A0A926HUW8</accession>
<dbReference type="InterPro" id="IPR011862">
    <property type="entry name" value="Phos-bd"/>
</dbReference>
<evidence type="ECO:0000256" key="2">
    <source>
        <dbReference type="ARBA" id="ARBA00004193"/>
    </source>
</evidence>
<evidence type="ECO:0000256" key="10">
    <source>
        <dbReference type="RuleBase" id="RU367119"/>
    </source>
</evidence>
<evidence type="ECO:0000256" key="5">
    <source>
        <dbReference type="ARBA" id="ARBA00022448"/>
    </source>
</evidence>
<dbReference type="Gene3D" id="3.40.190.10">
    <property type="entry name" value="Periplasmic binding protein-like II"/>
    <property type="match status" value="2"/>
</dbReference>
<feature type="domain" description="PBP" evidence="12">
    <location>
        <begin position="73"/>
        <end position="315"/>
    </location>
</feature>
<keyword evidence="8 10" id="KW-0564">Palmitate</keyword>
<protein>
    <recommendedName>
        <fullName evidence="10">Phosphate-binding protein</fullName>
    </recommendedName>
</protein>
<evidence type="ECO:0000256" key="3">
    <source>
        <dbReference type="ARBA" id="ARBA00008725"/>
    </source>
</evidence>
<dbReference type="Pfam" id="PF12849">
    <property type="entry name" value="PBP_like_2"/>
    <property type="match status" value="1"/>
</dbReference>
<keyword evidence="10" id="KW-0472">Membrane</keyword>
<dbReference type="InterPro" id="IPR050811">
    <property type="entry name" value="Phosphate_ABC_transporter"/>
</dbReference>
<evidence type="ECO:0000256" key="11">
    <source>
        <dbReference type="SAM" id="MobiDB-lite"/>
    </source>
</evidence>
<evidence type="ECO:0000256" key="4">
    <source>
        <dbReference type="ARBA" id="ARBA00011529"/>
    </source>
</evidence>
<keyword evidence="10" id="KW-1003">Cell membrane</keyword>
<keyword evidence="9 10" id="KW-0449">Lipoprotein</keyword>
<comment type="similarity">
    <text evidence="3 10">Belongs to the PstS family.</text>
</comment>
<evidence type="ECO:0000313" key="14">
    <source>
        <dbReference type="Proteomes" id="UP000620366"/>
    </source>
</evidence>
<dbReference type="NCBIfam" id="TIGR02136">
    <property type="entry name" value="ptsS_2"/>
    <property type="match status" value="1"/>
</dbReference>
<comment type="function">
    <text evidence="1">Part of the ABC transporter complex PstSACB involved in phosphate import.</text>
</comment>
<keyword evidence="14" id="KW-1185">Reference proteome</keyword>
<dbReference type="Proteomes" id="UP000620366">
    <property type="component" value="Unassembled WGS sequence"/>
</dbReference>
<comment type="function">
    <text evidence="10">Involved in the system for phosphate transport across the cytoplasmic membrane.</text>
</comment>